<evidence type="ECO:0000256" key="1">
    <source>
        <dbReference type="SAM" id="MobiDB-lite"/>
    </source>
</evidence>
<sequence>MKKIVFFKFPFPLITPVFQEAPCAPRYEEGVAGDTQPVRPGGRWGGGVPSWRKSVSEAPIAASVTSVSRMRRERRASRRRSSAGSVCRFGNRGMLREDDPEERREATEDEFKVFHFS</sequence>
<feature type="region of interest" description="Disordered" evidence="1">
    <location>
        <begin position="29"/>
        <end position="50"/>
    </location>
</feature>
<dbReference type="PaxDb" id="435591-BDI_1514"/>
<name>A6LC55_PARD8</name>
<dbReference type="KEGG" id="pdi:BDI_1514"/>
<feature type="region of interest" description="Disordered" evidence="1">
    <location>
        <begin position="62"/>
        <end position="117"/>
    </location>
</feature>
<reference evidence="2 3" key="1">
    <citation type="journal article" date="2007" name="PLoS Biol.">
        <title>Evolution of symbiotic bacteria in the distal human intestine.</title>
        <authorList>
            <person name="Xu J."/>
            <person name="Mahowald M.A."/>
            <person name="Ley R.E."/>
            <person name="Lozupone C.A."/>
            <person name="Hamady M."/>
            <person name="Martens E.C."/>
            <person name="Henrissat B."/>
            <person name="Coutinho P.M."/>
            <person name="Minx P."/>
            <person name="Latreille P."/>
            <person name="Cordum H."/>
            <person name="Van Brunt A."/>
            <person name="Kim K."/>
            <person name="Fulton R.S."/>
            <person name="Fulton L.A."/>
            <person name="Clifton S.W."/>
            <person name="Wilson R.K."/>
            <person name="Knight R.D."/>
            <person name="Gordon J.I."/>
        </authorList>
    </citation>
    <scope>NUCLEOTIDE SEQUENCE [LARGE SCALE GENOMIC DNA]</scope>
    <source>
        <strain evidence="3">ATCC 8503 / DSM 20701 / CIP 104284 / JCM 5825 / NCTC 11152</strain>
    </source>
</reference>
<accession>A6LC55</accession>
<dbReference type="STRING" id="435591.BDI_1514"/>
<organism evidence="2 3">
    <name type="scientific">Parabacteroides distasonis (strain ATCC 8503 / DSM 20701 / CIP 104284 / JCM 5825 / NCTC 11152)</name>
    <dbReference type="NCBI Taxonomy" id="435591"/>
    <lineage>
        <taxon>Bacteria</taxon>
        <taxon>Pseudomonadati</taxon>
        <taxon>Bacteroidota</taxon>
        <taxon>Bacteroidia</taxon>
        <taxon>Bacteroidales</taxon>
        <taxon>Tannerellaceae</taxon>
        <taxon>Parabacteroides</taxon>
    </lineage>
</organism>
<feature type="compositionally biased region" description="Basic and acidic residues" evidence="1">
    <location>
        <begin position="94"/>
        <end position="117"/>
    </location>
</feature>
<protein>
    <submittedName>
        <fullName evidence="2">Uncharacterized protein</fullName>
    </submittedName>
</protein>
<dbReference type="EMBL" id="CP000140">
    <property type="protein sequence ID" value="ABR43269.1"/>
    <property type="molecule type" value="Genomic_DNA"/>
</dbReference>
<evidence type="ECO:0000313" key="2">
    <source>
        <dbReference type="EMBL" id="ABR43269.1"/>
    </source>
</evidence>
<dbReference type="Proteomes" id="UP000000566">
    <property type="component" value="Chromosome"/>
</dbReference>
<dbReference type="HOGENOM" id="CLU_2155891_0_0_10"/>
<proteinExistence type="predicted"/>
<dbReference type="BioCyc" id="PDIS435591:G1G5A-1557-MONOMER"/>
<gene>
    <name evidence="2" type="ordered locus">BDI_1514</name>
</gene>
<keyword evidence="3" id="KW-1185">Reference proteome</keyword>
<dbReference type="AlphaFoldDB" id="A6LC55"/>
<evidence type="ECO:0000313" key="3">
    <source>
        <dbReference type="Proteomes" id="UP000000566"/>
    </source>
</evidence>
<feature type="compositionally biased region" description="Basic residues" evidence="1">
    <location>
        <begin position="69"/>
        <end position="81"/>
    </location>
</feature>